<feature type="signal peptide" evidence="6">
    <location>
        <begin position="1"/>
        <end position="22"/>
    </location>
</feature>
<dbReference type="PROSITE" id="PS50025">
    <property type="entry name" value="LAM_G_DOMAIN"/>
    <property type="match status" value="2"/>
</dbReference>
<feature type="domain" description="Fibronectin type-III" evidence="8">
    <location>
        <begin position="954"/>
        <end position="1042"/>
    </location>
</feature>
<feature type="domain" description="Fibronectin type-III" evidence="8">
    <location>
        <begin position="2550"/>
        <end position="2655"/>
    </location>
</feature>
<evidence type="ECO:0000256" key="2">
    <source>
        <dbReference type="ARBA" id="ARBA00023273"/>
    </source>
</evidence>
<dbReference type="FunFam" id="2.60.40.10:FF:001716">
    <property type="entry name" value="Usherin"/>
    <property type="match status" value="1"/>
</dbReference>
<sequence>MVMSLFVYIVLFQVERTDVSLSDPQEPVVRGTRFIGNGFYQFPSDTLPSNTDFTGVELSFRTWSPDGLLLCAFSPGDQAEFLAIQIKNGRPYFLFDPQGSAVAVGLQDDGGRHYNDGQWHSLRATRRGAMGTVVINHQYSGNFSKLLLTALCVCFLLSVLPGDTKLVRRGFSGCLRDVSLKMTDNPLEEWKLLDWKKATKKLGVYESWEGCPLHTVEGVHFLGDGYLELDAGVFSGGQNFDISMDFRTDQLSALLLFTYSSQTDDYMLVELEAGLLSFILAAGGHVTELRMWVGLSYCDGDWKHLSLAKRGSLISAALDEVAEEIRGVGGAARLRAESPMYLGGVPIELSHQALNVHSHKHGEMNSNFRGSTLMFFWKGCVFAYRRSVRVNLDGCPTSESRFNCRGNDSVLVYTGGQTKATDHSLQPFTEYLYRFVALAPGGLAASPWQRGRSRGQVPTSVPPPSTVQSISGFSAKVSWIPPTGDIRGLIDRYELKAYNKDHPEVPPITATYLANGNFTGVMTGLTPSTQYIVTVSACSPTGCSESPVGNSGDDNDVRSSFKTPEEGKKKKHFFISVNINNLYSVLMYGCSYFLMSSACTKVGCTNSSRVTALTSQLPPGPLHAPSLTLLDSRTLFVEWSRPSQINGVLKSYSVFLSQDGSEPMLAFNSSELTEEHTLRSLTPGTSYSVTVAACTGGGCTKSPPSQIQTEESTPENVPAPLVIPLSPHSLNISWTPPETPNGVITSYGLWMDGVLVFNSSSSQEFFVVEGLSPWSRHVIRLQACTAQGCGKGPMVEAHTLEMAPEGPILLELTNQSSRSLRARWTSPPRPNGNIHYKLFHLLKMLFFLAPDGLSPPTLVDASSTSLNVSWSAPVKSNAPGPLLYSLQMRTSPGDSNRRTTCNWLLENATETRSYNVEGLSPFTNYLFRVVVSHSHGQTVGPWATLCTAEDHPGQIDTPTVMGLHPRTVLVTWDPPAQRNGIITNYTLYLYSDSITSLDYNPNLVTSSKVLLVSSPTVIQVRACTRVGCSVSETSQYFQTLPAPPEGVPAPYLYSETPTSVLLSWGAPEKSNGPLERWVIERRVAGTQQVSTVGHLPPFPPPLSFLDSSSALSPWTGYHYRLKMHFKLCIFIHAGPWASVTTRPSRPAGLNPPRVKVIGSDSLQVTWSPPLIPNGEIHGYEIRLPEPRIFHDTINSTELNVTIIDLVPYTNYSVTVLACSKGGGYVGGCTESPPTPGSTLPTRPEDLSPLTVVPVSESFLAVSWQTPNRPNGPNIRYKLLRRKTHQPLAVTMVPTLTATSPPPSEDLHRWFHVYSGTKLFYEDKGLSRFTRYQYQLVVYNDVGFTSGDIVTAMTLAGAPLKPPTLSAHAINHTAVQVNWNKPSLHDLQGEVESFFLSINSSESSPLMCYGPEVKSAVIGNLWPRTTYLISLQVFNGAHNTTKALVDVTTADGEPEGMSAPEVVPVNSSTARVLWFPPYRPNGVVTGYNIYVNDRLHSSVDNSSGSYLLGDLLPFTVYNIQVEVCTLYACTRSNITETTTVEDLPADLPSPNAQVIMVRLEWAHPGKPSGIMLGYKVLRRTLRSCTDGSMGLINVFPPIFFVCVYALCVKQVCCSGVLHKRQPHHHCCDELYLSWNDSSNPVCCDSKLVPSRPNHQCCGGYFTLIKNNEYCCPDHLQGRVSVGPGDSCCGGVPYSMTGGQLCCSGKLHDGYGLQCCGGLIVDDTLVCCKDAVHIYKPGFICCGEEYVNSSTSLCCVDNDGAATIHPSGNATVTLQCCGSKVIHLDEECCNGIGFDPQRHVCADQATAGLLIPVCFKFLVNSFSKQILFFYYRRALNSSKRFLSFISPTLETLTTLPEHANRNTDLEPFTTYAYRVMGWNSFGPGSSDVTTVTTSEDKPWGVAPPRWSCLSERDDIIQLQWEAPARPNGIITHYVVLRDGQERYRGDENTFTDVGGIRPYQEFFYQLRACNHAGCTESTKVVAVTAQGVPEDVEPPVVTAVSSTSLHINWSVPSRPNGVIQRYHLNQTGVGTIVTHSGGRKNYTVTGLQPYSDYSFLVVACTTVGCAASEPSTGRTMQASPSGVWSSPRHLVLNTSTVELYWDQPSQPNGNVFQYTLIRDGRTVFTGDYRDQNYTDTGLLPNHRYFYELEASTAGGSGLSEIYAVDMPVSCPTGILPPFNMTVLGPHSVSLTWSPPAHLNSSQPVFYNVLLNPGSHKTISRHAGQDLHLSVMDLEPFTTYYIRIQACQNEGCGVGDGVYIHTLEKTPEGLQPPTVKALGPNVSEIQWTPPKKPNGLITSYHIYRRPLGTEEELLVFIWSMGPLEFVDASPTLQPFSFFQYKVSAHNSKGFVTSLWALVQTLEAQPQEMASPVIIPTGAYSVYLRWRQPGQPNGLISCYRLVYIKHLQDPTLNSTTYTALTVEGSVLEASVFGLDPYSQYSLRVEAVNRAGSVSSPWVEVMTLEASPAGLGNITVEQKEEGRALLLSWEEPRSPNGVITMYNLYSEGNLEFSGLSRSFLFRRLEPWTVYSLTLEACTSAGCTHSPPQHITTAAAPPALQLPPKPLSVGSDHVSFTWEPPSQPNGPIGEYSLLWRRLKESGTSQINEEDTDGGKRAESLSYTVTGLRPWTQYEFSICTHNPAGHTCSSWVTVTTRQAPPRGLTTPRVRHVHGRPSELVISWTPPLEPNGVLKSYRIQRNNVSFSFSFDPTVLTYTDEDLHPFSTYSYSVTACTSEGCTTSPWTNITTLEAPPEMVDPPTMDAITSDLINISWSKPLMHNGEVTEYILKMNNKEAYRGRDFSTVLSNLQPHTSYQLVLLACTRGGCTTSNTTTVVTKEAPPTHLAVPTLKVTGPESVEITWRPPDHPNGIITGYELCRDGEVIYVGTDTHYHDFTLLPSIEYRYVVRANNSRGAVSSEVATAKTHPSVPSGVALPTLTSLEATRVNPVQLNITSAIFTQEDSSFYDKQIILHRLSPYHRYEVRVEACTVLGCSSSDWSSVCTLEAPPAGQPAPLLDLTTDPQSSLQTSFLLTWSSPALSNGRILHYEVHRRQDALDTDKPGTATSVYKNVSTSFKDSGLQPYTTYQYQVWAVNSAGNTSSPWVSGRTGPAPPQGVGPPIVLDVSSTSAVVDILPPAKPNGIVSLFRVCFLLFSIFLLCCSRGPVIQLHTLAAPPADQRPPRLITLTSRKNVFNCPGLQPYSTYELRTACFNNMGSTASNWTTVSTLSEPPQYVSPFSVDSNLTVIWMDWTRTFSLNGYLKEFTVMESQLRVYTGFYSYLHIPRTSQKTLSFQVTCVTDSGSASTPTIRYSPATGLGPVEPVDGDKQGVSISATPVYSELWFILLFALLGLFLLALLIALRKNPSARERPPLVMLQKSRKSLLHQHCTSQGLTDTKIVGSSSRYSPMSVLRAPSQTDLTQAYSQHSLHRSVSQLIDRKSLMMDEGCWDNPTGYDSGLYVEEDELVDAIKALTSVKKEHTMFTDTHL</sequence>
<dbReference type="Gene3D" id="2.60.120.200">
    <property type="match status" value="2"/>
</dbReference>
<dbReference type="Ensembl" id="ENSCVAT00000004169.1">
    <property type="protein sequence ID" value="ENSCVAP00000006915.1"/>
    <property type="gene ID" value="ENSCVAG00000008617.1"/>
</dbReference>
<dbReference type="FunFam" id="2.60.40.10:FF:001211">
    <property type="entry name" value="Usherin"/>
    <property type="match status" value="1"/>
</dbReference>
<keyword evidence="10" id="KW-1185">Reference proteome</keyword>
<evidence type="ECO:0000313" key="10">
    <source>
        <dbReference type="Proteomes" id="UP000265020"/>
    </source>
</evidence>
<evidence type="ECO:0000313" key="9">
    <source>
        <dbReference type="Ensembl" id="ENSCVAP00000006915.1"/>
    </source>
</evidence>
<feature type="domain" description="Fibronectin type-III" evidence="8">
    <location>
        <begin position="618"/>
        <end position="716"/>
    </location>
</feature>
<comment type="subcellular location">
    <subcellularLocation>
        <location evidence="1">Cell projection</location>
    </subcellularLocation>
</comment>
<feature type="domain" description="Laminin G" evidence="7">
    <location>
        <begin position="216"/>
        <end position="404"/>
    </location>
</feature>
<organism evidence="9 10">
    <name type="scientific">Cyprinodon variegatus</name>
    <name type="common">Sheepshead minnow</name>
    <dbReference type="NCBI Taxonomy" id="28743"/>
    <lineage>
        <taxon>Eukaryota</taxon>
        <taxon>Metazoa</taxon>
        <taxon>Chordata</taxon>
        <taxon>Craniata</taxon>
        <taxon>Vertebrata</taxon>
        <taxon>Euteleostomi</taxon>
        <taxon>Actinopterygii</taxon>
        <taxon>Neopterygii</taxon>
        <taxon>Teleostei</taxon>
        <taxon>Neoteleostei</taxon>
        <taxon>Acanthomorphata</taxon>
        <taxon>Ovalentaria</taxon>
        <taxon>Atherinomorphae</taxon>
        <taxon>Cyprinodontiformes</taxon>
        <taxon>Cyprinodontidae</taxon>
        <taxon>Cyprinodon</taxon>
    </lineage>
</organism>
<feature type="domain" description="Fibronectin type-III" evidence="8">
    <location>
        <begin position="2174"/>
        <end position="2265"/>
    </location>
</feature>
<dbReference type="Pfam" id="PF00041">
    <property type="entry name" value="fn3"/>
    <property type="match status" value="14"/>
</dbReference>
<dbReference type="FunFam" id="2.60.40.10:FF:001004">
    <property type="entry name" value="Usherin"/>
    <property type="match status" value="1"/>
</dbReference>
<dbReference type="InterPro" id="IPR013783">
    <property type="entry name" value="Ig-like_fold"/>
</dbReference>
<comment type="caution">
    <text evidence="3">Lacks conserved residue(s) required for the propagation of feature annotation.</text>
</comment>
<feature type="domain" description="Fibronectin type-III" evidence="8">
    <location>
        <begin position="1245"/>
        <end position="1356"/>
    </location>
</feature>
<dbReference type="GeneTree" id="ENSGT00940000158456"/>
<feature type="chain" id="PRO_5018593095" evidence="6">
    <location>
        <begin position="23"/>
        <end position="3479"/>
    </location>
</feature>
<dbReference type="InterPro" id="IPR003961">
    <property type="entry name" value="FN3_dom"/>
</dbReference>
<feature type="domain" description="Fibronectin type-III" evidence="8">
    <location>
        <begin position="2465"/>
        <end position="2549"/>
    </location>
</feature>
<dbReference type="PANTHER" id="PTHR46957">
    <property type="entry name" value="CYTOKINE RECEPTOR"/>
    <property type="match status" value="1"/>
</dbReference>
<evidence type="ECO:0000256" key="4">
    <source>
        <dbReference type="SAM" id="MobiDB-lite"/>
    </source>
</evidence>
<dbReference type="SUPFAM" id="SSF49265">
    <property type="entry name" value="Fibronectin type III"/>
    <property type="match status" value="16"/>
</dbReference>
<dbReference type="OMA" id="LYMDGML"/>
<evidence type="ECO:0000256" key="3">
    <source>
        <dbReference type="PROSITE-ProRule" id="PRU00122"/>
    </source>
</evidence>
<feature type="domain" description="Fibronectin type-III" evidence="8">
    <location>
        <begin position="2081"/>
        <end position="2171"/>
    </location>
</feature>
<dbReference type="FunFam" id="2.60.40.10:FF:001379">
    <property type="entry name" value="Usherin"/>
    <property type="match status" value="1"/>
</dbReference>
<name>A0A3Q2FNI0_CYPVA</name>
<feature type="domain" description="Fibronectin type-III" evidence="8">
    <location>
        <begin position="852"/>
        <end position="953"/>
    </location>
</feature>
<feature type="domain" description="Fibronectin type-III" evidence="8">
    <location>
        <begin position="2749"/>
        <end position="2833"/>
    </location>
</feature>
<evidence type="ECO:0000259" key="7">
    <source>
        <dbReference type="PROSITE" id="PS50025"/>
    </source>
</evidence>
<evidence type="ECO:0000256" key="1">
    <source>
        <dbReference type="ARBA" id="ARBA00004316"/>
    </source>
</evidence>
<dbReference type="InterPro" id="IPR001791">
    <property type="entry name" value="Laminin_G"/>
</dbReference>
<dbReference type="Proteomes" id="UP000265020">
    <property type="component" value="Unassembled WGS sequence"/>
</dbReference>
<feature type="domain" description="Fibronectin type-III" evidence="8">
    <location>
        <begin position="1043"/>
        <end position="1147"/>
    </location>
</feature>
<dbReference type="Pfam" id="PF24748">
    <property type="entry name" value="Galaxin_repeat"/>
    <property type="match status" value="1"/>
</dbReference>
<dbReference type="InterPro" id="IPR036116">
    <property type="entry name" value="FN3_sf"/>
</dbReference>
<feature type="transmembrane region" description="Helical" evidence="5">
    <location>
        <begin position="3333"/>
        <end position="3353"/>
    </location>
</feature>
<feature type="domain" description="Fibronectin type-III" evidence="8">
    <location>
        <begin position="1898"/>
        <end position="1985"/>
    </location>
</feature>
<dbReference type="FunFam" id="2.60.40.10:FF:001030">
    <property type="entry name" value="Usherin"/>
    <property type="match status" value="1"/>
</dbReference>
<dbReference type="PROSITE" id="PS50853">
    <property type="entry name" value="FN3"/>
    <property type="match status" value="23"/>
</dbReference>
<keyword evidence="5" id="KW-1133">Transmembrane helix</keyword>
<feature type="domain" description="Fibronectin type-III" evidence="8">
    <location>
        <begin position="1148"/>
        <end position="1244"/>
    </location>
</feature>
<dbReference type="GO" id="GO:0042995">
    <property type="term" value="C:cell projection"/>
    <property type="evidence" value="ECO:0007669"/>
    <property type="project" value="UniProtKB-SubCell"/>
</dbReference>
<feature type="domain" description="Fibronectin type-III" evidence="8">
    <location>
        <begin position="1986"/>
        <end position="2079"/>
    </location>
</feature>
<dbReference type="Pfam" id="PF02210">
    <property type="entry name" value="Laminin_G_2"/>
    <property type="match status" value="2"/>
</dbReference>
<dbReference type="InterPro" id="IPR013320">
    <property type="entry name" value="ConA-like_dom_sf"/>
</dbReference>
<dbReference type="FunFam" id="2.60.40.10:FF:001285">
    <property type="entry name" value="Usherin"/>
    <property type="match status" value="1"/>
</dbReference>
<proteinExistence type="predicted"/>
<feature type="domain" description="Fibronectin type-III" evidence="8">
    <location>
        <begin position="2656"/>
        <end position="2748"/>
    </location>
</feature>
<keyword evidence="5" id="KW-0472">Membrane</keyword>
<dbReference type="InterPro" id="IPR056601">
    <property type="entry name" value="Galaxin_dom"/>
</dbReference>
<keyword evidence="6" id="KW-0732">Signal</keyword>
<feature type="domain" description="Fibronectin type-III" evidence="8">
    <location>
        <begin position="717"/>
        <end position="806"/>
    </location>
</feature>
<feature type="domain" description="Fibronectin type-III" evidence="8">
    <location>
        <begin position="3007"/>
        <end position="3107"/>
    </location>
</feature>
<reference evidence="9" key="1">
    <citation type="submission" date="2025-08" db="UniProtKB">
        <authorList>
            <consortium name="Ensembl"/>
        </authorList>
    </citation>
    <scope>IDENTIFICATION</scope>
</reference>
<dbReference type="CDD" id="cd00063">
    <property type="entry name" value="FN3"/>
    <property type="match status" value="22"/>
</dbReference>
<dbReference type="SMART" id="SM00282">
    <property type="entry name" value="LamG"/>
    <property type="match status" value="2"/>
</dbReference>
<dbReference type="FunFam" id="2.60.40.10:FF:001100">
    <property type="entry name" value="Usherin"/>
    <property type="match status" value="1"/>
</dbReference>
<feature type="domain" description="Fibronectin type-III" evidence="8">
    <location>
        <begin position="1360"/>
        <end position="1454"/>
    </location>
</feature>
<dbReference type="Gene3D" id="2.60.40.10">
    <property type="entry name" value="Immunoglobulins"/>
    <property type="match status" value="23"/>
</dbReference>
<feature type="domain" description="Fibronectin type-III" evidence="8">
    <location>
        <begin position="2834"/>
        <end position="2921"/>
    </location>
</feature>
<dbReference type="InterPro" id="IPR050713">
    <property type="entry name" value="RTP_Phos/Ushers"/>
</dbReference>
<feature type="domain" description="Fibronectin type-III" evidence="8">
    <location>
        <begin position="461"/>
        <end position="566"/>
    </location>
</feature>
<feature type="domain" description="Fibronectin type-III" evidence="8">
    <location>
        <begin position="2266"/>
        <end position="2363"/>
    </location>
</feature>
<dbReference type="PANTHER" id="PTHR46957:SF7">
    <property type="entry name" value="USHERIN"/>
    <property type="match status" value="1"/>
</dbReference>
<protein>
    <submittedName>
        <fullName evidence="9">Usherin-like</fullName>
    </submittedName>
</protein>
<feature type="domain" description="Fibronectin type-III" evidence="8">
    <location>
        <begin position="1455"/>
        <end position="1545"/>
    </location>
</feature>
<feature type="region of interest" description="Disordered" evidence="4">
    <location>
        <begin position="544"/>
        <end position="563"/>
    </location>
</feature>
<feature type="domain" description="Fibronectin type-III" evidence="8">
    <location>
        <begin position="3108"/>
        <end position="3225"/>
    </location>
</feature>
<dbReference type="SMART" id="SM00060">
    <property type="entry name" value="FN3"/>
    <property type="match status" value="24"/>
</dbReference>
<dbReference type="CDD" id="cd00110">
    <property type="entry name" value="LamG"/>
    <property type="match status" value="2"/>
</dbReference>
<keyword evidence="2" id="KW-0966">Cell projection</keyword>
<evidence type="ECO:0000259" key="8">
    <source>
        <dbReference type="PROSITE" id="PS50853"/>
    </source>
</evidence>
<evidence type="ECO:0000256" key="5">
    <source>
        <dbReference type="SAM" id="Phobius"/>
    </source>
</evidence>
<feature type="domain" description="Laminin G" evidence="7">
    <location>
        <begin position="29"/>
        <end position="211"/>
    </location>
</feature>
<dbReference type="STRING" id="28743.ENSCVAP00000006915"/>
<keyword evidence="5" id="KW-0812">Transmembrane</keyword>
<dbReference type="FunFam" id="2.60.40.10:FF:001176">
    <property type="entry name" value="Usherin"/>
    <property type="match status" value="2"/>
</dbReference>
<dbReference type="SUPFAM" id="SSF49899">
    <property type="entry name" value="Concanavalin A-like lectins/glucanases"/>
    <property type="match status" value="2"/>
</dbReference>
<accession>A0A3Q2FNI0</accession>
<feature type="domain" description="Fibronectin type-III" evidence="8">
    <location>
        <begin position="2364"/>
        <end position="2464"/>
    </location>
</feature>
<evidence type="ECO:0000256" key="6">
    <source>
        <dbReference type="SAM" id="SignalP"/>
    </source>
</evidence>
<reference evidence="9" key="2">
    <citation type="submission" date="2025-09" db="UniProtKB">
        <authorList>
            <consortium name="Ensembl"/>
        </authorList>
    </citation>
    <scope>IDENTIFICATION</scope>
</reference>